<keyword evidence="3" id="KW-1003">Cell membrane</keyword>
<dbReference type="InterPro" id="IPR023090">
    <property type="entry name" value="UPF0702_alpha/beta_dom_sf"/>
</dbReference>
<dbReference type="EMBL" id="WMIB01000005">
    <property type="protein sequence ID" value="MTH53199.1"/>
    <property type="molecule type" value="Genomic_DNA"/>
</dbReference>
<evidence type="ECO:0000256" key="1">
    <source>
        <dbReference type="ARBA" id="ARBA00004651"/>
    </source>
</evidence>
<evidence type="ECO:0000259" key="8">
    <source>
        <dbReference type="Pfam" id="PF04239"/>
    </source>
</evidence>
<keyword evidence="5 7" id="KW-1133">Transmembrane helix</keyword>
<evidence type="ECO:0000256" key="2">
    <source>
        <dbReference type="ARBA" id="ARBA00006448"/>
    </source>
</evidence>
<evidence type="ECO:0000259" key="9">
    <source>
        <dbReference type="Pfam" id="PF20730"/>
    </source>
</evidence>
<sequence length="225" mass="25765">MEMYRIALELIVGFFGLFLMSRLLGKTQITQITTFDFISALVLGELVGNAVYDDDIGLLEILFAITIWGILIFVIEWLTQKSNKARILMEGHPTIIIRNGVILREQLKKEKLDLNQLQHLIRSKGTFSMREIEYAILETDGSVSILKKPEYDIPVRSDFSMRGSVPVLPFSLVLDGSVQRDNLEEAGLSEDWLIQELSKSGIQSYKDLLYAEWRKDDGLYFVKKK</sequence>
<gene>
    <name evidence="10" type="ORF">GKZ89_07210</name>
</gene>
<dbReference type="AlphaFoldDB" id="A0A7X2S3V6"/>
<dbReference type="Pfam" id="PF20730">
    <property type="entry name" value="YetF_N"/>
    <property type="match status" value="1"/>
</dbReference>
<name>A0A7X2S3V6_9BACI</name>
<dbReference type="PANTHER" id="PTHR34582:SF5">
    <property type="entry name" value="UPF0702 TRANSMEMBRANE PROTEIN YETF"/>
    <property type="match status" value="1"/>
</dbReference>
<dbReference type="PANTHER" id="PTHR34582">
    <property type="entry name" value="UPF0702 TRANSMEMBRANE PROTEIN YCAP"/>
    <property type="match status" value="1"/>
</dbReference>
<keyword evidence="4 7" id="KW-0812">Transmembrane</keyword>
<organism evidence="10 11">
    <name type="scientific">Metabacillus mangrovi</name>
    <dbReference type="NCBI Taxonomy" id="1491830"/>
    <lineage>
        <taxon>Bacteria</taxon>
        <taxon>Bacillati</taxon>
        <taxon>Bacillota</taxon>
        <taxon>Bacilli</taxon>
        <taxon>Bacillales</taxon>
        <taxon>Bacillaceae</taxon>
        <taxon>Metabacillus</taxon>
    </lineage>
</organism>
<feature type="transmembrane region" description="Helical" evidence="7">
    <location>
        <begin position="6"/>
        <end position="25"/>
    </location>
</feature>
<evidence type="ECO:0000313" key="11">
    <source>
        <dbReference type="Proteomes" id="UP000434639"/>
    </source>
</evidence>
<comment type="subcellular location">
    <subcellularLocation>
        <location evidence="1">Cell membrane</location>
        <topology evidence="1">Multi-pass membrane protein</topology>
    </subcellularLocation>
</comment>
<dbReference type="GO" id="GO:0005886">
    <property type="term" value="C:plasma membrane"/>
    <property type="evidence" value="ECO:0007669"/>
    <property type="project" value="UniProtKB-SubCell"/>
</dbReference>
<protein>
    <submittedName>
        <fullName evidence="10">DUF421 domain-containing protein</fullName>
    </submittedName>
</protein>
<keyword evidence="11" id="KW-1185">Reference proteome</keyword>
<keyword evidence="6 7" id="KW-0472">Membrane</keyword>
<evidence type="ECO:0000256" key="3">
    <source>
        <dbReference type="ARBA" id="ARBA00022475"/>
    </source>
</evidence>
<evidence type="ECO:0000256" key="6">
    <source>
        <dbReference type="ARBA" id="ARBA00023136"/>
    </source>
</evidence>
<accession>A0A7X2S3V6</accession>
<dbReference type="Pfam" id="PF04239">
    <property type="entry name" value="DUF421"/>
    <property type="match status" value="1"/>
</dbReference>
<dbReference type="RefSeq" id="WP_155111737.1">
    <property type="nucleotide sequence ID" value="NZ_WMIB01000005.1"/>
</dbReference>
<dbReference type="Gene3D" id="3.30.240.20">
    <property type="entry name" value="bsu07140 like domains"/>
    <property type="match status" value="2"/>
</dbReference>
<dbReference type="InterPro" id="IPR007353">
    <property type="entry name" value="DUF421"/>
</dbReference>
<feature type="domain" description="YetF-like N-terminal transmembrane" evidence="9">
    <location>
        <begin position="4"/>
        <end position="78"/>
    </location>
</feature>
<reference evidence="10 11" key="1">
    <citation type="journal article" date="2017" name="Int. J. Syst. Evol. Microbiol.">
        <title>Bacillus mangrovi sp. nov., isolated from a sediment sample from a mangrove forest.</title>
        <authorList>
            <person name="Gupta V."/>
            <person name="Singh P.K."/>
            <person name="Korpole S."/>
            <person name="Tanuku N.R.S."/>
            <person name="Pinnaka A.K."/>
        </authorList>
    </citation>
    <scope>NUCLEOTIDE SEQUENCE [LARGE SCALE GENOMIC DNA]</scope>
    <source>
        <strain evidence="10 11">KCTC 33872</strain>
    </source>
</reference>
<feature type="transmembrane region" description="Helical" evidence="7">
    <location>
        <begin position="58"/>
        <end position="79"/>
    </location>
</feature>
<dbReference type="Proteomes" id="UP000434639">
    <property type="component" value="Unassembled WGS sequence"/>
</dbReference>
<dbReference type="OrthoDB" id="9778331at2"/>
<dbReference type="InterPro" id="IPR048454">
    <property type="entry name" value="YetF_N"/>
</dbReference>
<evidence type="ECO:0000256" key="5">
    <source>
        <dbReference type="ARBA" id="ARBA00022989"/>
    </source>
</evidence>
<comment type="caution">
    <text evidence="10">The sequence shown here is derived from an EMBL/GenBank/DDBJ whole genome shotgun (WGS) entry which is preliminary data.</text>
</comment>
<evidence type="ECO:0000256" key="4">
    <source>
        <dbReference type="ARBA" id="ARBA00022692"/>
    </source>
</evidence>
<proteinExistence type="inferred from homology"/>
<evidence type="ECO:0000313" key="10">
    <source>
        <dbReference type="EMBL" id="MTH53199.1"/>
    </source>
</evidence>
<comment type="similarity">
    <text evidence="2">Belongs to the UPF0702 family.</text>
</comment>
<feature type="domain" description="YetF C-terminal" evidence="8">
    <location>
        <begin position="80"/>
        <end position="213"/>
    </location>
</feature>
<evidence type="ECO:0000256" key="7">
    <source>
        <dbReference type="SAM" id="Phobius"/>
    </source>
</evidence>